<accession>X1AAY6</accession>
<gene>
    <name evidence="1" type="ORF">S01H4_06818</name>
</gene>
<dbReference type="AlphaFoldDB" id="X1AAY6"/>
<sequence length="50" mass="5810">MEEDASAQLVLKPGVDIKNIKRNIESVIEEELKNIYKFTDELSQGKYPVW</sequence>
<dbReference type="EMBL" id="BART01002157">
    <property type="protein sequence ID" value="GAG57296.1"/>
    <property type="molecule type" value="Genomic_DNA"/>
</dbReference>
<organism evidence="1">
    <name type="scientific">marine sediment metagenome</name>
    <dbReference type="NCBI Taxonomy" id="412755"/>
    <lineage>
        <taxon>unclassified sequences</taxon>
        <taxon>metagenomes</taxon>
        <taxon>ecological metagenomes</taxon>
    </lineage>
</organism>
<reference evidence="1" key="1">
    <citation type="journal article" date="2014" name="Front. Microbiol.">
        <title>High frequency of phylogenetically diverse reductive dehalogenase-homologous genes in deep subseafloor sedimentary metagenomes.</title>
        <authorList>
            <person name="Kawai M."/>
            <person name="Futagami T."/>
            <person name="Toyoda A."/>
            <person name="Takaki Y."/>
            <person name="Nishi S."/>
            <person name="Hori S."/>
            <person name="Arai W."/>
            <person name="Tsubouchi T."/>
            <person name="Morono Y."/>
            <person name="Uchiyama I."/>
            <person name="Ito T."/>
            <person name="Fujiyama A."/>
            <person name="Inagaki F."/>
            <person name="Takami H."/>
        </authorList>
    </citation>
    <scope>NUCLEOTIDE SEQUENCE</scope>
    <source>
        <strain evidence="1">Expedition CK06-06</strain>
    </source>
</reference>
<evidence type="ECO:0000313" key="1">
    <source>
        <dbReference type="EMBL" id="GAG57296.1"/>
    </source>
</evidence>
<proteinExistence type="predicted"/>
<name>X1AAY6_9ZZZZ</name>
<comment type="caution">
    <text evidence="1">The sequence shown here is derived from an EMBL/GenBank/DDBJ whole genome shotgun (WGS) entry which is preliminary data.</text>
</comment>
<protein>
    <submittedName>
        <fullName evidence="1">Uncharacterized protein</fullName>
    </submittedName>
</protein>